<dbReference type="Proteomes" id="UP001164250">
    <property type="component" value="Chromosome 10"/>
</dbReference>
<protein>
    <submittedName>
        <fullName evidence="1">Uncharacterized protein</fullName>
    </submittedName>
</protein>
<accession>A0ACC1AI17</accession>
<evidence type="ECO:0000313" key="2">
    <source>
        <dbReference type="Proteomes" id="UP001164250"/>
    </source>
</evidence>
<sequence length="78" mass="8767">MLLSMMPPFISISFCFQFHTVYMKIGQPYYNPYDTTIDCSYVGDSPLVNSISIYKCCSGHPFRDAALVLTLLVPVFSA</sequence>
<evidence type="ECO:0000313" key="1">
    <source>
        <dbReference type="EMBL" id="KAJ0086141.1"/>
    </source>
</evidence>
<dbReference type="EMBL" id="CM047906">
    <property type="protein sequence ID" value="KAJ0086141.1"/>
    <property type="molecule type" value="Genomic_DNA"/>
</dbReference>
<comment type="caution">
    <text evidence="1">The sequence shown here is derived from an EMBL/GenBank/DDBJ whole genome shotgun (WGS) entry which is preliminary data.</text>
</comment>
<name>A0ACC1AI17_9ROSI</name>
<organism evidence="1 2">
    <name type="scientific">Pistacia atlantica</name>
    <dbReference type="NCBI Taxonomy" id="434234"/>
    <lineage>
        <taxon>Eukaryota</taxon>
        <taxon>Viridiplantae</taxon>
        <taxon>Streptophyta</taxon>
        <taxon>Embryophyta</taxon>
        <taxon>Tracheophyta</taxon>
        <taxon>Spermatophyta</taxon>
        <taxon>Magnoliopsida</taxon>
        <taxon>eudicotyledons</taxon>
        <taxon>Gunneridae</taxon>
        <taxon>Pentapetalae</taxon>
        <taxon>rosids</taxon>
        <taxon>malvids</taxon>
        <taxon>Sapindales</taxon>
        <taxon>Anacardiaceae</taxon>
        <taxon>Pistacia</taxon>
    </lineage>
</organism>
<reference evidence="2" key="1">
    <citation type="journal article" date="2023" name="G3 (Bethesda)">
        <title>Genome assembly and association tests identify interacting loci associated with vigor, precocity, and sex in interspecific pistachio rootstocks.</title>
        <authorList>
            <person name="Palmer W."/>
            <person name="Jacygrad E."/>
            <person name="Sagayaradj S."/>
            <person name="Cavanaugh K."/>
            <person name="Han R."/>
            <person name="Bertier L."/>
            <person name="Beede B."/>
            <person name="Kafkas S."/>
            <person name="Golino D."/>
            <person name="Preece J."/>
            <person name="Michelmore R."/>
        </authorList>
    </citation>
    <scope>NUCLEOTIDE SEQUENCE [LARGE SCALE GENOMIC DNA]</scope>
</reference>
<gene>
    <name evidence="1" type="ORF">Patl1_08818</name>
</gene>
<proteinExistence type="predicted"/>
<keyword evidence="2" id="KW-1185">Reference proteome</keyword>